<sequence>MDGAKMALLGLALCPGILSAQNSSRVKALKVRKNEVQQKINRSQTELNRTRKDVDSKIKSINFIDVQLESRLRYINEMEQKMLAVDKRIHDLEQQVRTQEENLEKVKKRYKQSLVYARTNQAVQSPLIFIFSAKSVTQMYRRARYAREYAQYQRALGEQIGQKQKRLLADRGKLLAAKGEMAALVRETLQQRKLLFEQQQQQKEAVAGLQKHEKVLVDQINRQQRELAELDRKIDAVIAEEIEKARRRAEAERKRKAAEEAARKARAQAAQKKKSKTRAQKTDTRKTATKKNEDIAGGAWRTPVDNVLSSNFQKNKGRLPVPITGSYMISGHFGTYNVPGLKNVRLDNKGTNFVGQKGARARAIFDGEVTAVFQYSGTYNVLIRHGSYISVYCNLSSVIVRNGQTVRTRDLIGAVAEDGSGKCVLHFQLRKERTKLNPEQWIGR</sequence>
<evidence type="ECO:0000256" key="1">
    <source>
        <dbReference type="ARBA" id="ARBA00022729"/>
    </source>
</evidence>
<keyword evidence="2" id="KW-0175">Coiled coil</keyword>
<accession>A0A9E2P1W7</accession>
<evidence type="ECO:0000313" key="6">
    <source>
        <dbReference type="Proteomes" id="UP000823865"/>
    </source>
</evidence>
<dbReference type="InterPro" id="IPR011055">
    <property type="entry name" value="Dup_hybrid_motif"/>
</dbReference>
<dbReference type="AlphaFoldDB" id="A0A9E2P1W7"/>
<proteinExistence type="predicted"/>
<keyword evidence="1" id="KW-0732">Signal</keyword>
<organism evidence="5 6">
    <name type="scientific">Candidatus Paraprevotella stercoravium</name>
    <dbReference type="NCBI Taxonomy" id="2838725"/>
    <lineage>
        <taxon>Bacteria</taxon>
        <taxon>Pseudomonadati</taxon>
        <taxon>Bacteroidota</taxon>
        <taxon>Bacteroidia</taxon>
        <taxon>Bacteroidales</taxon>
        <taxon>Prevotellaceae</taxon>
        <taxon>Paraprevotella</taxon>
    </lineage>
</organism>
<evidence type="ECO:0000256" key="3">
    <source>
        <dbReference type="SAM" id="MobiDB-lite"/>
    </source>
</evidence>
<comment type="caution">
    <text evidence="5">The sequence shown here is derived from an EMBL/GenBank/DDBJ whole genome shotgun (WGS) entry which is preliminary data.</text>
</comment>
<evidence type="ECO:0000256" key="2">
    <source>
        <dbReference type="SAM" id="Coils"/>
    </source>
</evidence>
<feature type="compositionally biased region" description="Basic and acidic residues" evidence="3">
    <location>
        <begin position="253"/>
        <end position="263"/>
    </location>
</feature>
<dbReference type="PANTHER" id="PTHR21666:SF289">
    <property type="entry name" value="L-ALA--D-GLU ENDOPEPTIDASE"/>
    <property type="match status" value="1"/>
</dbReference>
<evidence type="ECO:0000313" key="5">
    <source>
        <dbReference type="EMBL" id="MBU3853446.1"/>
    </source>
</evidence>
<dbReference type="InterPro" id="IPR016047">
    <property type="entry name" value="M23ase_b-sheet_dom"/>
</dbReference>
<feature type="coiled-coil region" evidence="2">
    <location>
        <begin position="26"/>
        <end position="109"/>
    </location>
</feature>
<feature type="compositionally biased region" description="Basic and acidic residues" evidence="3">
    <location>
        <begin position="280"/>
        <end position="291"/>
    </location>
</feature>
<dbReference type="SUPFAM" id="SSF51261">
    <property type="entry name" value="Duplicated hybrid motif"/>
    <property type="match status" value="1"/>
</dbReference>
<dbReference type="InterPro" id="IPR050570">
    <property type="entry name" value="Cell_wall_metabolism_enzyme"/>
</dbReference>
<dbReference type="GO" id="GO:0004222">
    <property type="term" value="F:metalloendopeptidase activity"/>
    <property type="evidence" value="ECO:0007669"/>
    <property type="project" value="TreeGrafter"/>
</dbReference>
<dbReference type="EMBL" id="JAHLFU010000137">
    <property type="protein sequence ID" value="MBU3853446.1"/>
    <property type="molecule type" value="Genomic_DNA"/>
</dbReference>
<gene>
    <name evidence="5" type="ORF">H9789_06465</name>
</gene>
<protein>
    <submittedName>
        <fullName evidence="5">Peptidoglycan DD-metalloendopeptidase family protein</fullName>
    </submittedName>
</protein>
<dbReference type="PANTHER" id="PTHR21666">
    <property type="entry name" value="PEPTIDASE-RELATED"/>
    <property type="match status" value="1"/>
</dbReference>
<feature type="region of interest" description="Disordered" evidence="3">
    <location>
        <begin position="253"/>
        <end position="291"/>
    </location>
</feature>
<reference evidence="5" key="1">
    <citation type="journal article" date="2021" name="PeerJ">
        <title>Extensive microbial diversity within the chicken gut microbiome revealed by metagenomics and culture.</title>
        <authorList>
            <person name="Gilroy R."/>
            <person name="Ravi A."/>
            <person name="Getino M."/>
            <person name="Pursley I."/>
            <person name="Horton D.L."/>
            <person name="Alikhan N.F."/>
            <person name="Baker D."/>
            <person name="Gharbi K."/>
            <person name="Hall N."/>
            <person name="Watson M."/>
            <person name="Adriaenssens E.M."/>
            <person name="Foster-Nyarko E."/>
            <person name="Jarju S."/>
            <person name="Secka A."/>
            <person name="Antonio M."/>
            <person name="Oren A."/>
            <person name="Chaudhuri R.R."/>
            <person name="La Ragione R."/>
            <person name="Hildebrand F."/>
            <person name="Pallen M.J."/>
        </authorList>
    </citation>
    <scope>NUCLEOTIDE SEQUENCE</scope>
    <source>
        <strain evidence="5">G3-2149</strain>
    </source>
</reference>
<name>A0A9E2P1W7_9BACT</name>
<dbReference type="Gene3D" id="2.70.70.10">
    <property type="entry name" value="Glucose Permease (Domain IIA)"/>
    <property type="match status" value="1"/>
</dbReference>
<dbReference type="Proteomes" id="UP000823865">
    <property type="component" value="Unassembled WGS sequence"/>
</dbReference>
<reference evidence="5" key="2">
    <citation type="submission" date="2021-04" db="EMBL/GenBank/DDBJ databases">
        <authorList>
            <person name="Gilroy R."/>
        </authorList>
    </citation>
    <scope>NUCLEOTIDE SEQUENCE</scope>
    <source>
        <strain evidence="5">G3-2149</strain>
    </source>
</reference>
<dbReference type="CDD" id="cd12797">
    <property type="entry name" value="M23_peptidase"/>
    <property type="match status" value="1"/>
</dbReference>
<dbReference type="Pfam" id="PF01551">
    <property type="entry name" value="Peptidase_M23"/>
    <property type="match status" value="1"/>
</dbReference>
<dbReference type="Gene3D" id="6.10.250.3150">
    <property type="match status" value="1"/>
</dbReference>
<feature type="domain" description="M23ase beta-sheet core" evidence="4">
    <location>
        <begin position="348"/>
        <end position="438"/>
    </location>
</feature>
<evidence type="ECO:0000259" key="4">
    <source>
        <dbReference type="Pfam" id="PF01551"/>
    </source>
</evidence>